<gene>
    <name evidence="1" type="ORF">WHR41_03537</name>
</gene>
<accession>A0AB34KRZ1</accession>
<evidence type="ECO:0000313" key="1">
    <source>
        <dbReference type="EMBL" id="KAL1587858.1"/>
    </source>
</evidence>
<proteinExistence type="predicted"/>
<name>A0AB34KRZ1_9PEZI</name>
<organism evidence="1 2">
    <name type="scientific">Cladosporium halotolerans</name>
    <dbReference type="NCBI Taxonomy" id="1052096"/>
    <lineage>
        <taxon>Eukaryota</taxon>
        <taxon>Fungi</taxon>
        <taxon>Dikarya</taxon>
        <taxon>Ascomycota</taxon>
        <taxon>Pezizomycotina</taxon>
        <taxon>Dothideomycetes</taxon>
        <taxon>Dothideomycetidae</taxon>
        <taxon>Cladosporiales</taxon>
        <taxon>Cladosporiaceae</taxon>
        <taxon>Cladosporium</taxon>
    </lineage>
</organism>
<dbReference type="AlphaFoldDB" id="A0AB34KRZ1"/>
<dbReference type="SUPFAM" id="SSF57850">
    <property type="entry name" value="RING/U-box"/>
    <property type="match status" value="1"/>
</dbReference>
<dbReference type="GeneID" id="96004981"/>
<dbReference type="RefSeq" id="XP_069230963.1">
    <property type="nucleotide sequence ID" value="XM_069372143.1"/>
</dbReference>
<evidence type="ECO:0000313" key="2">
    <source>
        <dbReference type="Proteomes" id="UP000803884"/>
    </source>
</evidence>
<keyword evidence="2" id="KW-1185">Reference proteome</keyword>
<dbReference type="Proteomes" id="UP000803884">
    <property type="component" value="Unassembled WGS sequence"/>
</dbReference>
<sequence>MTPSELAASFEECMRLSPSGPVTSQKPQQRESMTLPIRGLSGRVEKQLNPLESSGQGTLTVKSDAHAQVHDADHIEKFSPLWAVFKHVEVWKDWFRGREVRPGEEVAKQTVRVLDLFAEERILEQEVKEQQRKETLFRLFETIDFSVQPMHECEGCHHVILFHRYLCSECGRYNLCRSCFGDLVLTFKHPCGHEEDLKASEDVTKKQQSVA</sequence>
<comment type="caution">
    <text evidence="1">The sequence shown here is derived from an EMBL/GenBank/DDBJ whole genome shotgun (WGS) entry which is preliminary data.</text>
</comment>
<dbReference type="EMBL" id="JAAQHG020000009">
    <property type="protein sequence ID" value="KAL1587858.1"/>
    <property type="molecule type" value="Genomic_DNA"/>
</dbReference>
<protein>
    <submittedName>
        <fullName evidence="1">Uncharacterized protein</fullName>
    </submittedName>
</protein>
<reference evidence="1 2" key="1">
    <citation type="journal article" date="2020" name="Microbiol. Resour. Announc.">
        <title>Draft Genome Sequence of a Cladosporium Species Isolated from the Mesophotic Ascidian Didemnum maculosum.</title>
        <authorList>
            <person name="Gioti A."/>
            <person name="Siaperas R."/>
            <person name="Nikolaivits E."/>
            <person name="Le Goff G."/>
            <person name="Ouazzani J."/>
            <person name="Kotoulas G."/>
            <person name="Topakas E."/>
        </authorList>
    </citation>
    <scope>NUCLEOTIDE SEQUENCE [LARGE SCALE GENOMIC DNA]</scope>
    <source>
        <strain evidence="1 2">TM138-S3</strain>
    </source>
</reference>